<name>A0ACC7NW11_9BACL</name>
<dbReference type="EMBL" id="JBJURJ010000006">
    <property type="protein sequence ID" value="MFM9328868.1"/>
    <property type="molecule type" value="Genomic_DNA"/>
</dbReference>
<accession>A0ACC7NW11</accession>
<evidence type="ECO:0000313" key="2">
    <source>
        <dbReference type="Proteomes" id="UP001631969"/>
    </source>
</evidence>
<comment type="caution">
    <text evidence="1">The sequence shown here is derived from an EMBL/GenBank/DDBJ whole genome shotgun (WGS) entry which is preliminary data.</text>
</comment>
<organism evidence="1 2">
    <name type="scientific">Paenibacillus mesotrionivorans</name>
    <dbReference type="NCBI Taxonomy" id="3160968"/>
    <lineage>
        <taxon>Bacteria</taxon>
        <taxon>Bacillati</taxon>
        <taxon>Bacillota</taxon>
        <taxon>Bacilli</taxon>
        <taxon>Bacillales</taxon>
        <taxon>Paenibacillaceae</taxon>
        <taxon>Paenibacillus</taxon>
    </lineage>
</organism>
<reference evidence="1" key="1">
    <citation type="submission" date="2024-12" db="EMBL/GenBank/DDBJ databases">
        <authorList>
            <person name="Wu N."/>
        </authorList>
    </citation>
    <scope>NUCLEOTIDE SEQUENCE</scope>
    <source>
        <strain evidence="1">P15</strain>
    </source>
</reference>
<proteinExistence type="predicted"/>
<gene>
    <name evidence="1" type="ORF">ACI1P1_11250</name>
</gene>
<evidence type="ECO:0000313" key="1">
    <source>
        <dbReference type="EMBL" id="MFM9328868.1"/>
    </source>
</evidence>
<protein>
    <submittedName>
        <fullName evidence="1">AraC family transcriptional regulator</fullName>
    </submittedName>
</protein>
<dbReference type="Proteomes" id="UP001631969">
    <property type="component" value="Unassembled WGS sequence"/>
</dbReference>
<sequence length="299" mass="33247">MMPFLFVDNANLEQRLPLYVRCVGSHEQTGIDRLSAGYPAHQLFLTRRGQGSFRIADGREYGLSAGMALLMPAHMRHAYRPQTSENTWDVGFIAFGGSVSDGLLTQLGIGEMSAGGTMPLPCKPEPVAIRMANFEELWLKLEGIWHTIRQGGGHAYDASRRLYDLLLAWMEGQYSAGKPSPKPPPSDTPHSALQAAVQWIHDHSTERLLVSGAAKAAGYSVQHFHRLFVAAYGMTPQQYMLQLRMSRSLQLFKDYPGITVDGVAEMLGMDTSHFIRMFKRTYGTTPKQYALTGNIPKPM</sequence>
<keyword evidence="2" id="KW-1185">Reference proteome</keyword>